<dbReference type="Proteomes" id="UP000318138">
    <property type="component" value="Chromosome"/>
</dbReference>
<evidence type="ECO:0000256" key="5">
    <source>
        <dbReference type="ARBA" id="ARBA00023136"/>
    </source>
</evidence>
<evidence type="ECO:0000256" key="6">
    <source>
        <dbReference type="SAM" id="Phobius"/>
    </source>
</evidence>
<dbReference type="KEGG" id="psua:FLK61_24395"/>
<evidence type="ECO:0000313" key="9">
    <source>
        <dbReference type="Proteomes" id="UP000318138"/>
    </source>
</evidence>
<organism evidence="8 9">
    <name type="scientific">Paenalkalicoccus suaedae</name>
    <dbReference type="NCBI Taxonomy" id="2592382"/>
    <lineage>
        <taxon>Bacteria</taxon>
        <taxon>Bacillati</taxon>
        <taxon>Bacillota</taxon>
        <taxon>Bacilli</taxon>
        <taxon>Bacillales</taxon>
        <taxon>Bacillaceae</taxon>
        <taxon>Paenalkalicoccus</taxon>
    </lineage>
</organism>
<evidence type="ECO:0000313" key="8">
    <source>
        <dbReference type="EMBL" id="QKS69925.1"/>
    </source>
</evidence>
<accession>A0A859FCD4</accession>
<name>A0A859FCD4_9BACI</name>
<keyword evidence="2" id="KW-1003">Cell membrane</keyword>
<sequence length="134" mass="15297">MEQTSYGGFWIRLIAFLIDGFILAVPFIIYTYIQFGTYEYRSITSVNFLYGITGLLYYVILPTTPLQATFGKAILGMKITSTDGERISVLRSLGRYISQFISGLIFLFGFIMIAFMKRKEGLHDLLAKTYVVKK</sequence>
<feature type="transmembrane region" description="Helical" evidence="6">
    <location>
        <begin position="55"/>
        <end position="75"/>
    </location>
</feature>
<keyword evidence="5 6" id="KW-0472">Membrane</keyword>
<gene>
    <name evidence="8" type="ORF">FLK61_24395</name>
</gene>
<comment type="subcellular location">
    <subcellularLocation>
        <location evidence="1">Cell membrane</location>
        <topology evidence="1">Multi-pass membrane protein</topology>
    </subcellularLocation>
</comment>
<evidence type="ECO:0000256" key="1">
    <source>
        <dbReference type="ARBA" id="ARBA00004651"/>
    </source>
</evidence>
<dbReference type="RefSeq" id="WP_176007969.1">
    <property type="nucleotide sequence ID" value="NZ_CP041372.2"/>
</dbReference>
<keyword evidence="3 6" id="KW-0812">Transmembrane</keyword>
<evidence type="ECO:0000256" key="2">
    <source>
        <dbReference type="ARBA" id="ARBA00022475"/>
    </source>
</evidence>
<dbReference type="PANTHER" id="PTHR36115:SF9">
    <property type="entry name" value="LMO1584 PROTEIN"/>
    <property type="match status" value="1"/>
</dbReference>
<keyword evidence="4 6" id="KW-1133">Transmembrane helix</keyword>
<reference evidence="9" key="1">
    <citation type="submission" date="2019-07" db="EMBL/GenBank/DDBJ databases">
        <title>Bacillus alkalisoli sp. nov. isolated from saline soil.</title>
        <authorList>
            <person name="Sun J.-Q."/>
            <person name="Xu L."/>
        </authorList>
    </citation>
    <scope>NUCLEOTIDE SEQUENCE [LARGE SCALE GENOMIC DNA]</scope>
    <source>
        <strain evidence="9">M4U3P1</strain>
    </source>
</reference>
<feature type="domain" description="RDD" evidence="7">
    <location>
        <begin position="6"/>
        <end position="128"/>
    </location>
</feature>
<protein>
    <submittedName>
        <fullName evidence="8">RDD family protein</fullName>
    </submittedName>
</protein>
<dbReference type="InterPro" id="IPR051791">
    <property type="entry name" value="Pra-immunoreactive"/>
</dbReference>
<dbReference type="InterPro" id="IPR010432">
    <property type="entry name" value="RDD"/>
</dbReference>
<dbReference type="AlphaFoldDB" id="A0A859FCD4"/>
<evidence type="ECO:0000256" key="4">
    <source>
        <dbReference type="ARBA" id="ARBA00022989"/>
    </source>
</evidence>
<dbReference type="PANTHER" id="PTHR36115">
    <property type="entry name" value="PROLINE-RICH ANTIGEN HOMOLOG-RELATED"/>
    <property type="match status" value="1"/>
</dbReference>
<dbReference type="GO" id="GO:0005886">
    <property type="term" value="C:plasma membrane"/>
    <property type="evidence" value="ECO:0007669"/>
    <property type="project" value="UniProtKB-SubCell"/>
</dbReference>
<dbReference type="EMBL" id="CP041372">
    <property type="protein sequence ID" value="QKS69925.1"/>
    <property type="molecule type" value="Genomic_DNA"/>
</dbReference>
<keyword evidence="9" id="KW-1185">Reference proteome</keyword>
<dbReference type="Pfam" id="PF06271">
    <property type="entry name" value="RDD"/>
    <property type="match status" value="1"/>
</dbReference>
<feature type="transmembrane region" description="Helical" evidence="6">
    <location>
        <begin position="9"/>
        <end position="35"/>
    </location>
</feature>
<evidence type="ECO:0000256" key="3">
    <source>
        <dbReference type="ARBA" id="ARBA00022692"/>
    </source>
</evidence>
<feature type="transmembrane region" description="Helical" evidence="6">
    <location>
        <begin position="96"/>
        <end position="116"/>
    </location>
</feature>
<proteinExistence type="predicted"/>
<evidence type="ECO:0000259" key="7">
    <source>
        <dbReference type="Pfam" id="PF06271"/>
    </source>
</evidence>